<keyword evidence="1" id="KW-0067">ATP-binding</keyword>
<dbReference type="Gene3D" id="1.10.20.60">
    <property type="entry name" value="Glu-tRNAGln amidotransferase C subunit, N-terminal domain"/>
    <property type="match status" value="1"/>
</dbReference>
<dbReference type="InterPro" id="IPR036113">
    <property type="entry name" value="Asp/Glu-ADT_sf_sub_c"/>
</dbReference>
<dbReference type="NCBIfam" id="TIGR00135">
    <property type="entry name" value="gatC"/>
    <property type="match status" value="1"/>
</dbReference>
<keyword evidence="1" id="KW-0547">Nucleotide-binding</keyword>
<keyword evidence="1" id="KW-0648">Protein biosynthesis</keyword>
<comment type="catalytic activity">
    <reaction evidence="1">
        <text>L-aspartyl-tRNA(Asn) + L-glutamine + ATP + H2O = L-asparaginyl-tRNA(Asn) + L-glutamate + ADP + phosphate + 2 H(+)</text>
        <dbReference type="Rhea" id="RHEA:14513"/>
        <dbReference type="Rhea" id="RHEA-COMP:9674"/>
        <dbReference type="Rhea" id="RHEA-COMP:9677"/>
        <dbReference type="ChEBI" id="CHEBI:15377"/>
        <dbReference type="ChEBI" id="CHEBI:15378"/>
        <dbReference type="ChEBI" id="CHEBI:29985"/>
        <dbReference type="ChEBI" id="CHEBI:30616"/>
        <dbReference type="ChEBI" id="CHEBI:43474"/>
        <dbReference type="ChEBI" id="CHEBI:58359"/>
        <dbReference type="ChEBI" id="CHEBI:78515"/>
        <dbReference type="ChEBI" id="CHEBI:78516"/>
        <dbReference type="ChEBI" id="CHEBI:456216"/>
    </reaction>
</comment>
<dbReference type="PANTHER" id="PTHR15004">
    <property type="entry name" value="GLUTAMYL-TRNA(GLN) AMIDOTRANSFERASE SUBUNIT C, MITOCHONDRIAL"/>
    <property type="match status" value="1"/>
</dbReference>
<dbReference type="GO" id="GO:0016740">
    <property type="term" value="F:transferase activity"/>
    <property type="evidence" value="ECO:0007669"/>
    <property type="project" value="UniProtKB-KW"/>
</dbReference>
<comment type="subunit">
    <text evidence="1">Heterotrimer of A, B and C subunits.</text>
</comment>
<comment type="similarity">
    <text evidence="1">Belongs to the GatC family.</text>
</comment>
<comment type="function">
    <text evidence="1">Allows the formation of correctly charged Asn-tRNA(Asn) or Gln-tRNA(Gln) through the transamidation of misacylated Asp-tRNA(Asn) or Glu-tRNA(Gln) in organisms which lack either or both of asparaginyl-tRNA or glutaminyl-tRNA synthetases. The reaction takes place in the presence of glutamine and ATP through an activated phospho-Asp-tRNA(Asn) or phospho-Glu-tRNA(Gln).</text>
</comment>
<dbReference type="SUPFAM" id="SSF141000">
    <property type="entry name" value="Glu-tRNAGln amidotransferase C subunit"/>
    <property type="match status" value="1"/>
</dbReference>
<evidence type="ECO:0000256" key="1">
    <source>
        <dbReference type="HAMAP-Rule" id="MF_00122"/>
    </source>
</evidence>
<evidence type="ECO:0000313" key="2">
    <source>
        <dbReference type="EMBL" id="VFJ96126.1"/>
    </source>
</evidence>
<dbReference type="EMBL" id="CAADFF010000080">
    <property type="protein sequence ID" value="VFJ96126.1"/>
    <property type="molecule type" value="Genomic_DNA"/>
</dbReference>
<dbReference type="EMBL" id="CAADFN010000112">
    <property type="protein sequence ID" value="VFK22213.1"/>
    <property type="molecule type" value="Genomic_DNA"/>
</dbReference>
<name>A0A450V0B2_9GAMM</name>
<evidence type="ECO:0000313" key="3">
    <source>
        <dbReference type="EMBL" id="VFJ98248.1"/>
    </source>
</evidence>
<proteinExistence type="inferred from homology"/>
<dbReference type="GO" id="GO:0006450">
    <property type="term" value="P:regulation of translational fidelity"/>
    <property type="evidence" value="ECO:0007669"/>
    <property type="project" value="InterPro"/>
</dbReference>
<accession>A0A450V0B2</accession>
<reference evidence="3" key="1">
    <citation type="submission" date="2019-02" db="EMBL/GenBank/DDBJ databases">
        <authorList>
            <person name="Gruber-Vodicka R. H."/>
            <person name="Seah K. B. B."/>
        </authorList>
    </citation>
    <scope>NUCLEOTIDE SEQUENCE</scope>
    <source>
        <strain evidence="4">BECK_BY7</strain>
        <strain evidence="3">BECK_M6</strain>
        <strain evidence="2">BECK_M7</strain>
    </source>
</reference>
<keyword evidence="1" id="KW-0436">Ligase</keyword>
<dbReference type="GO" id="GO:0050567">
    <property type="term" value="F:glutaminyl-tRNA synthase (glutamine-hydrolyzing) activity"/>
    <property type="evidence" value="ECO:0007669"/>
    <property type="project" value="UniProtKB-UniRule"/>
</dbReference>
<evidence type="ECO:0000313" key="4">
    <source>
        <dbReference type="EMBL" id="VFK22213.1"/>
    </source>
</evidence>
<sequence>MDKVDLEKIASLARLTIEPENIAHYARDLSNILELVKKMENLDTTEVVPMAHPLDAVQRLRSDRITETDQREYFQENAPLVDTGLYLVPKVIE</sequence>
<dbReference type="PANTHER" id="PTHR15004:SF0">
    <property type="entry name" value="GLUTAMYL-TRNA(GLN) AMIDOTRANSFERASE SUBUNIT C, MITOCHONDRIAL"/>
    <property type="match status" value="1"/>
</dbReference>
<dbReference type="EC" id="6.3.5.-" evidence="1"/>
<keyword evidence="3" id="KW-0808">Transferase</keyword>
<dbReference type="HAMAP" id="MF_00122">
    <property type="entry name" value="GatC"/>
    <property type="match status" value="1"/>
</dbReference>
<dbReference type="GO" id="GO:0070681">
    <property type="term" value="P:glutaminyl-tRNAGln biosynthesis via transamidation"/>
    <property type="evidence" value="ECO:0007669"/>
    <property type="project" value="TreeGrafter"/>
</dbReference>
<dbReference type="GO" id="GO:0006412">
    <property type="term" value="P:translation"/>
    <property type="evidence" value="ECO:0007669"/>
    <property type="project" value="UniProtKB-UniRule"/>
</dbReference>
<dbReference type="GO" id="GO:0005524">
    <property type="term" value="F:ATP binding"/>
    <property type="evidence" value="ECO:0007669"/>
    <property type="project" value="UniProtKB-KW"/>
</dbReference>
<protein>
    <recommendedName>
        <fullName evidence="1">Aspartyl/glutamyl-tRNA(Asn/Gln) amidotransferase subunit C</fullName>
        <shortName evidence="1">Asp/Glu-ADT subunit C</shortName>
        <ecNumber evidence="1">6.3.5.-</ecNumber>
    </recommendedName>
</protein>
<gene>
    <name evidence="1" type="primary">gatC</name>
    <name evidence="3" type="ORF">BECKLFY1418A_GA0070994_108011</name>
    <name evidence="2" type="ORF">BECKLFY1418B_GA0070995_108010</name>
    <name evidence="4" type="ORF">BECKLFY1418C_GA0070996_111210</name>
</gene>
<dbReference type="Pfam" id="PF02686">
    <property type="entry name" value="GatC"/>
    <property type="match status" value="1"/>
</dbReference>
<organism evidence="3">
    <name type="scientific">Candidatus Kentrum sp. LFY</name>
    <dbReference type="NCBI Taxonomy" id="2126342"/>
    <lineage>
        <taxon>Bacteria</taxon>
        <taxon>Pseudomonadati</taxon>
        <taxon>Pseudomonadota</taxon>
        <taxon>Gammaproteobacteria</taxon>
        <taxon>Candidatus Kentrum</taxon>
    </lineage>
</organism>
<dbReference type="EMBL" id="CAADFH010000080">
    <property type="protein sequence ID" value="VFJ98248.1"/>
    <property type="molecule type" value="Genomic_DNA"/>
</dbReference>
<dbReference type="AlphaFoldDB" id="A0A450V0B2"/>
<comment type="catalytic activity">
    <reaction evidence="1">
        <text>L-glutamyl-tRNA(Gln) + L-glutamine + ATP + H2O = L-glutaminyl-tRNA(Gln) + L-glutamate + ADP + phosphate + H(+)</text>
        <dbReference type="Rhea" id="RHEA:17521"/>
        <dbReference type="Rhea" id="RHEA-COMP:9681"/>
        <dbReference type="Rhea" id="RHEA-COMP:9684"/>
        <dbReference type="ChEBI" id="CHEBI:15377"/>
        <dbReference type="ChEBI" id="CHEBI:15378"/>
        <dbReference type="ChEBI" id="CHEBI:29985"/>
        <dbReference type="ChEBI" id="CHEBI:30616"/>
        <dbReference type="ChEBI" id="CHEBI:43474"/>
        <dbReference type="ChEBI" id="CHEBI:58359"/>
        <dbReference type="ChEBI" id="CHEBI:78520"/>
        <dbReference type="ChEBI" id="CHEBI:78521"/>
        <dbReference type="ChEBI" id="CHEBI:456216"/>
    </reaction>
</comment>
<dbReference type="InterPro" id="IPR003837">
    <property type="entry name" value="GatC"/>
</dbReference>